<reference evidence="2 3" key="1">
    <citation type="submission" date="2017-03" db="EMBL/GenBank/DDBJ databases">
        <authorList>
            <person name="Afonso C.L."/>
            <person name="Miller P.J."/>
            <person name="Scott M.A."/>
            <person name="Spackman E."/>
            <person name="Goraichik I."/>
            <person name="Dimitrov K.M."/>
            <person name="Suarez D.L."/>
            <person name="Swayne D.E."/>
        </authorList>
    </citation>
    <scope>NUCLEOTIDE SEQUENCE [LARGE SCALE GENOMIC DNA]</scope>
    <source>
        <strain evidence="2 3">CECT 7450</strain>
    </source>
</reference>
<keyword evidence="3" id="KW-1185">Reference proteome</keyword>
<dbReference type="AlphaFoldDB" id="A0A1X6ZWW4"/>
<dbReference type="RefSeq" id="WP_085807048.1">
    <property type="nucleotide sequence ID" value="NZ_FWFX01000012.1"/>
</dbReference>
<feature type="transmembrane region" description="Helical" evidence="1">
    <location>
        <begin position="55"/>
        <end position="73"/>
    </location>
</feature>
<evidence type="ECO:0000256" key="1">
    <source>
        <dbReference type="SAM" id="Phobius"/>
    </source>
</evidence>
<dbReference type="Proteomes" id="UP000193061">
    <property type="component" value="Unassembled WGS sequence"/>
</dbReference>
<keyword evidence="1" id="KW-0472">Membrane</keyword>
<dbReference type="EMBL" id="FWFX01000012">
    <property type="protein sequence ID" value="SLN64002.1"/>
    <property type="molecule type" value="Genomic_DNA"/>
</dbReference>
<sequence length="112" mass="12381">MASFPRHIDPEAELSCCELELEDLERDGKLNRWVAIIVAVVFFGANNSLHLFSDTAFLAIFIFGAALAIIADIKAEIKLQSIQTRAMIAQSHLATEHMAHLRYDAADCSAHV</sequence>
<accession>A0A1X6ZWW4</accession>
<keyword evidence="1" id="KW-0812">Transmembrane</keyword>
<gene>
    <name evidence="2" type="ORF">ROA7450_03369</name>
</gene>
<organism evidence="2 3">
    <name type="scientific">Roseovarius albus</name>
    <dbReference type="NCBI Taxonomy" id="1247867"/>
    <lineage>
        <taxon>Bacteria</taxon>
        <taxon>Pseudomonadati</taxon>
        <taxon>Pseudomonadota</taxon>
        <taxon>Alphaproteobacteria</taxon>
        <taxon>Rhodobacterales</taxon>
        <taxon>Roseobacteraceae</taxon>
        <taxon>Roseovarius</taxon>
    </lineage>
</organism>
<name>A0A1X6ZWW4_9RHOB</name>
<evidence type="ECO:0000313" key="2">
    <source>
        <dbReference type="EMBL" id="SLN64002.1"/>
    </source>
</evidence>
<keyword evidence="1" id="KW-1133">Transmembrane helix</keyword>
<evidence type="ECO:0000313" key="3">
    <source>
        <dbReference type="Proteomes" id="UP000193061"/>
    </source>
</evidence>
<protein>
    <submittedName>
        <fullName evidence="2">Uncharacterized protein</fullName>
    </submittedName>
</protein>
<proteinExistence type="predicted"/>